<protein>
    <submittedName>
        <fullName evidence="1">DUF4202 domain-containing protein</fullName>
    </submittedName>
</protein>
<sequence>MNNSTRLAAKYDDDINKKMIDLWGKSWEKLSPKQRQLVGEILNHLNQVPSLS</sequence>
<reference evidence="1 2" key="1">
    <citation type="submission" date="2022-04" db="EMBL/GenBank/DDBJ databases">
        <title>Positive selection, recombination, and allopatry shape intraspecific diversity of widespread and dominant cyanobacteria.</title>
        <authorList>
            <person name="Wei J."/>
            <person name="Shu W."/>
            <person name="Hu C."/>
        </authorList>
    </citation>
    <scope>NUCLEOTIDE SEQUENCE [LARGE SCALE GENOMIC DNA]</scope>
    <source>
        <strain evidence="1 2">GB2-A5</strain>
    </source>
</reference>
<gene>
    <name evidence="1" type="ORF">NDI37_26770</name>
</gene>
<comment type="caution">
    <text evidence="1">The sequence shown here is derived from an EMBL/GenBank/DDBJ whole genome shotgun (WGS) entry which is preliminary data.</text>
</comment>
<dbReference type="EMBL" id="JAMPKK010000106">
    <property type="protein sequence ID" value="MEP0868045.1"/>
    <property type="molecule type" value="Genomic_DNA"/>
</dbReference>
<evidence type="ECO:0000313" key="2">
    <source>
        <dbReference type="Proteomes" id="UP001442494"/>
    </source>
</evidence>
<dbReference type="Proteomes" id="UP001442494">
    <property type="component" value="Unassembled WGS sequence"/>
</dbReference>
<keyword evidence="2" id="KW-1185">Reference proteome</keyword>
<dbReference type="RefSeq" id="WP_190420178.1">
    <property type="nucleotide sequence ID" value="NZ_JAMPKK010000106.1"/>
</dbReference>
<accession>A0ABV0JX57</accession>
<name>A0ABV0JX57_9CYAN</name>
<organism evidence="1 2">
    <name type="scientific">Funiculus sociatus GB2-A5</name>
    <dbReference type="NCBI Taxonomy" id="2933946"/>
    <lineage>
        <taxon>Bacteria</taxon>
        <taxon>Bacillati</taxon>
        <taxon>Cyanobacteriota</taxon>
        <taxon>Cyanophyceae</taxon>
        <taxon>Coleofasciculales</taxon>
        <taxon>Coleofasciculaceae</taxon>
        <taxon>Funiculus</taxon>
    </lineage>
</organism>
<evidence type="ECO:0000313" key="1">
    <source>
        <dbReference type="EMBL" id="MEP0868045.1"/>
    </source>
</evidence>
<proteinExistence type="predicted"/>